<evidence type="ECO:0000313" key="9">
    <source>
        <dbReference type="Proteomes" id="UP001189624"/>
    </source>
</evidence>
<dbReference type="SUPFAM" id="SSF118290">
    <property type="entry name" value="WRKY DNA-binding domain"/>
    <property type="match status" value="1"/>
</dbReference>
<evidence type="ECO:0000256" key="1">
    <source>
        <dbReference type="ARBA" id="ARBA00004123"/>
    </source>
</evidence>
<organism evidence="8 9">
    <name type="scientific">Sphenostylis stenocarpa</name>
    <dbReference type="NCBI Taxonomy" id="92480"/>
    <lineage>
        <taxon>Eukaryota</taxon>
        <taxon>Viridiplantae</taxon>
        <taxon>Streptophyta</taxon>
        <taxon>Embryophyta</taxon>
        <taxon>Tracheophyta</taxon>
        <taxon>Spermatophyta</taxon>
        <taxon>Magnoliopsida</taxon>
        <taxon>eudicotyledons</taxon>
        <taxon>Gunneridae</taxon>
        <taxon>Pentapetalae</taxon>
        <taxon>rosids</taxon>
        <taxon>fabids</taxon>
        <taxon>Fabales</taxon>
        <taxon>Fabaceae</taxon>
        <taxon>Papilionoideae</taxon>
        <taxon>50 kb inversion clade</taxon>
        <taxon>NPAAA clade</taxon>
        <taxon>indigoferoid/millettioid clade</taxon>
        <taxon>Phaseoleae</taxon>
        <taxon>Sphenostylis</taxon>
    </lineage>
</organism>
<sequence>MSALSPPTTSATSKRVVTKLVQGLGYATQLKFLLQNPNGPDGSVSAKELLNNVQRSFAETISVLTSSEAASVEEEIAQNLVISGEDASQVESIDPRSEGSTESRRRSLPLSRDRRGSYKRSQQTLFVGELGGGAERIWRIGTKTEQTWTIVSKTTDDNHAWRKYGQKDILNSQFPRSYFRCTRKFEQGCKATKQVQRLQENTDMFNITYIGFHTCKDTLKALQMVTYSETWDSFLENSHPDSNVPNEQQQHSPPIRSQSPIVKQEYPNHDETDPSDLTDSNLWSDLKDFELPNDKPSLKIASENADTVFSCTGLSESGNGFWDCKSWKFLSNSIILYGNYIEFHSVSSSKTTFLVRI</sequence>
<keyword evidence="4" id="KW-0804">Transcription</keyword>
<gene>
    <name evidence="8" type="ORF">AYBTSS11_LOCUS26619</name>
</gene>
<dbReference type="InterPro" id="IPR003657">
    <property type="entry name" value="WRKY_dom"/>
</dbReference>
<comment type="subcellular location">
    <subcellularLocation>
        <location evidence="1">Nucleus</location>
    </subcellularLocation>
</comment>
<evidence type="ECO:0000256" key="2">
    <source>
        <dbReference type="ARBA" id="ARBA00023015"/>
    </source>
</evidence>
<feature type="compositionally biased region" description="Basic and acidic residues" evidence="6">
    <location>
        <begin position="93"/>
        <end position="116"/>
    </location>
</feature>
<dbReference type="Gramene" id="rna-AYBTSS11_LOCUS26619">
    <property type="protein sequence ID" value="CAJ1974539.1"/>
    <property type="gene ID" value="gene-AYBTSS11_LOCUS26619"/>
</dbReference>
<evidence type="ECO:0000259" key="7">
    <source>
        <dbReference type="PROSITE" id="PS50811"/>
    </source>
</evidence>
<keyword evidence="9" id="KW-1185">Reference proteome</keyword>
<dbReference type="Proteomes" id="UP001189624">
    <property type="component" value="Chromosome 9"/>
</dbReference>
<dbReference type="PROSITE" id="PS50811">
    <property type="entry name" value="WRKY"/>
    <property type="match status" value="1"/>
</dbReference>
<dbReference type="SMART" id="SM00774">
    <property type="entry name" value="WRKY"/>
    <property type="match status" value="1"/>
</dbReference>
<feature type="region of interest" description="Disordered" evidence="6">
    <location>
        <begin position="236"/>
        <end position="258"/>
    </location>
</feature>
<dbReference type="PANTHER" id="PTHR31282">
    <property type="entry name" value="WRKY TRANSCRIPTION FACTOR 21-RELATED"/>
    <property type="match status" value="1"/>
</dbReference>
<evidence type="ECO:0000256" key="4">
    <source>
        <dbReference type="ARBA" id="ARBA00023163"/>
    </source>
</evidence>
<accession>A0AA86T0Q1</accession>
<dbReference type="AlphaFoldDB" id="A0AA86T0Q1"/>
<evidence type="ECO:0000313" key="8">
    <source>
        <dbReference type="EMBL" id="CAJ1974539.1"/>
    </source>
</evidence>
<dbReference type="InterPro" id="IPR044810">
    <property type="entry name" value="WRKY_plant"/>
</dbReference>
<dbReference type="InterPro" id="IPR036576">
    <property type="entry name" value="WRKY_dom_sf"/>
</dbReference>
<dbReference type="GO" id="GO:0005634">
    <property type="term" value="C:nucleus"/>
    <property type="evidence" value="ECO:0007669"/>
    <property type="project" value="UniProtKB-SubCell"/>
</dbReference>
<feature type="compositionally biased region" description="Polar residues" evidence="6">
    <location>
        <begin position="240"/>
        <end position="258"/>
    </location>
</feature>
<dbReference type="GO" id="GO:0003700">
    <property type="term" value="F:DNA-binding transcription factor activity"/>
    <property type="evidence" value="ECO:0007669"/>
    <property type="project" value="InterPro"/>
</dbReference>
<keyword evidence="3" id="KW-0238">DNA-binding</keyword>
<name>A0AA86T0Q1_9FABA</name>
<keyword evidence="2" id="KW-0805">Transcription regulation</keyword>
<keyword evidence="5" id="KW-0539">Nucleus</keyword>
<feature type="region of interest" description="Disordered" evidence="6">
    <location>
        <begin position="87"/>
        <end position="119"/>
    </location>
</feature>
<protein>
    <recommendedName>
        <fullName evidence="7">WRKY domain-containing protein</fullName>
    </recommendedName>
</protein>
<evidence type="ECO:0000256" key="6">
    <source>
        <dbReference type="SAM" id="MobiDB-lite"/>
    </source>
</evidence>
<feature type="domain" description="WRKY" evidence="7">
    <location>
        <begin position="156"/>
        <end position="213"/>
    </location>
</feature>
<dbReference type="Gene3D" id="2.20.25.80">
    <property type="entry name" value="WRKY domain"/>
    <property type="match status" value="1"/>
</dbReference>
<evidence type="ECO:0000256" key="5">
    <source>
        <dbReference type="ARBA" id="ARBA00023242"/>
    </source>
</evidence>
<dbReference type="EMBL" id="OY731406">
    <property type="protein sequence ID" value="CAJ1974539.1"/>
    <property type="molecule type" value="Genomic_DNA"/>
</dbReference>
<dbReference type="GO" id="GO:0043565">
    <property type="term" value="F:sequence-specific DNA binding"/>
    <property type="evidence" value="ECO:0007669"/>
    <property type="project" value="InterPro"/>
</dbReference>
<proteinExistence type="predicted"/>
<reference evidence="8" key="1">
    <citation type="submission" date="2023-10" db="EMBL/GenBank/DDBJ databases">
        <authorList>
            <person name="Domelevo Entfellner J.-B."/>
        </authorList>
    </citation>
    <scope>NUCLEOTIDE SEQUENCE</scope>
</reference>
<dbReference type="Pfam" id="PF03106">
    <property type="entry name" value="WRKY"/>
    <property type="match status" value="1"/>
</dbReference>
<evidence type="ECO:0000256" key="3">
    <source>
        <dbReference type="ARBA" id="ARBA00023125"/>
    </source>
</evidence>